<protein>
    <submittedName>
        <fullName evidence="2">Uncharacterized protein</fullName>
    </submittedName>
</protein>
<keyword evidence="1" id="KW-0812">Transmembrane</keyword>
<proteinExistence type="predicted"/>
<organism evidence="2 3">
    <name type="scientific">Streblomastix strix</name>
    <dbReference type="NCBI Taxonomy" id="222440"/>
    <lineage>
        <taxon>Eukaryota</taxon>
        <taxon>Metamonada</taxon>
        <taxon>Preaxostyla</taxon>
        <taxon>Oxymonadida</taxon>
        <taxon>Streblomastigidae</taxon>
        <taxon>Streblomastix</taxon>
    </lineage>
</organism>
<dbReference type="AlphaFoldDB" id="A0A5J4W919"/>
<feature type="transmembrane region" description="Helical" evidence="1">
    <location>
        <begin position="68"/>
        <end position="90"/>
    </location>
</feature>
<keyword evidence="1" id="KW-1133">Transmembrane helix</keyword>
<reference evidence="2 3" key="1">
    <citation type="submission" date="2019-03" db="EMBL/GenBank/DDBJ databases">
        <title>Single cell metagenomics reveals metabolic interactions within the superorganism composed of flagellate Streblomastix strix and complex community of Bacteroidetes bacteria on its surface.</title>
        <authorList>
            <person name="Treitli S.C."/>
            <person name="Kolisko M."/>
            <person name="Husnik F."/>
            <person name="Keeling P."/>
            <person name="Hampl V."/>
        </authorList>
    </citation>
    <scope>NUCLEOTIDE SEQUENCE [LARGE SCALE GENOMIC DNA]</scope>
    <source>
        <strain evidence="2">ST1C</strain>
    </source>
</reference>
<name>A0A5J4W919_9EUKA</name>
<gene>
    <name evidence="2" type="ORF">EZS28_013479</name>
</gene>
<dbReference type="Proteomes" id="UP000324800">
    <property type="component" value="Unassembled WGS sequence"/>
</dbReference>
<evidence type="ECO:0000313" key="2">
    <source>
        <dbReference type="EMBL" id="KAA6390992.1"/>
    </source>
</evidence>
<accession>A0A5J4W919</accession>
<evidence type="ECO:0000313" key="3">
    <source>
        <dbReference type="Proteomes" id="UP000324800"/>
    </source>
</evidence>
<dbReference type="EMBL" id="SNRW01003030">
    <property type="protein sequence ID" value="KAA6390992.1"/>
    <property type="molecule type" value="Genomic_DNA"/>
</dbReference>
<comment type="caution">
    <text evidence="2">The sequence shown here is derived from an EMBL/GenBank/DDBJ whole genome shotgun (WGS) entry which is preliminary data.</text>
</comment>
<keyword evidence="1" id="KW-0472">Membrane</keyword>
<sequence>MDTFDATSDCFLVLYKNLLNISTIIQTILVEECPLASALLNVGVHCLYGEYVIFKIPMKRIGENQLGAVYLWVVGSGGIASLILTALNALSQMNSV</sequence>
<evidence type="ECO:0000256" key="1">
    <source>
        <dbReference type="SAM" id="Phobius"/>
    </source>
</evidence>